<evidence type="ECO:0000313" key="2">
    <source>
        <dbReference type="Proteomes" id="UP000812287"/>
    </source>
</evidence>
<sequence>MSVPNRDFDETVLLPGGKPYPSFGRSANPNAFLTDQIGYPPDEHEELKEEIRNVYAARSRRNLFHGYLNEFLSARCAARNSHQTRMPDSATTTTEVLDTLAVTEELLNHSEKSATSQRPSPTKEEREIMNKLVRRASVSLTTFPNAKEDLLRFVRSLKLPLQELVCAGDATPHSHDEDKPAILDSVELDFLQSRSLYTVNLYNSYIQCTTNCEGNSVEPKSTTGLGDRLSGLAAQRVLFFLYSTGDLCALQCGADTCPKGDETSESQSRLSPSLRGNTPQLLLKRLFSGVSTREY</sequence>
<dbReference type="Proteomes" id="UP000812287">
    <property type="component" value="Unassembled WGS sequence"/>
</dbReference>
<evidence type="ECO:0000313" key="1">
    <source>
        <dbReference type="EMBL" id="KAG7439939.1"/>
    </source>
</evidence>
<keyword evidence="2" id="KW-1185">Reference proteome</keyword>
<organism evidence="1 2">
    <name type="scientific">Guyanagaster necrorhizus</name>
    <dbReference type="NCBI Taxonomy" id="856835"/>
    <lineage>
        <taxon>Eukaryota</taxon>
        <taxon>Fungi</taxon>
        <taxon>Dikarya</taxon>
        <taxon>Basidiomycota</taxon>
        <taxon>Agaricomycotina</taxon>
        <taxon>Agaricomycetes</taxon>
        <taxon>Agaricomycetidae</taxon>
        <taxon>Agaricales</taxon>
        <taxon>Marasmiineae</taxon>
        <taxon>Physalacriaceae</taxon>
        <taxon>Guyanagaster</taxon>
    </lineage>
</organism>
<proteinExistence type="predicted"/>
<dbReference type="AlphaFoldDB" id="A0A9P8ALQ1"/>
<comment type="caution">
    <text evidence="1">The sequence shown here is derived from an EMBL/GenBank/DDBJ whole genome shotgun (WGS) entry which is preliminary data.</text>
</comment>
<protein>
    <submittedName>
        <fullName evidence="1">Uncharacterized protein</fullName>
    </submittedName>
</protein>
<name>A0A9P8ALQ1_9AGAR</name>
<dbReference type="EMBL" id="MU250580">
    <property type="protein sequence ID" value="KAG7439939.1"/>
    <property type="molecule type" value="Genomic_DNA"/>
</dbReference>
<gene>
    <name evidence="1" type="ORF">BT62DRAFT_1081257</name>
</gene>
<reference evidence="1" key="1">
    <citation type="submission" date="2020-11" db="EMBL/GenBank/DDBJ databases">
        <title>Adaptations for nitrogen fixation in a non-lichenized fungal sporocarp promotes dispersal by wood-feeding termites.</title>
        <authorList>
            <consortium name="DOE Joint Genome Institute"/>
            <person name="Koch R.A."/>
            <person name="Yoon G."/>
            <person name="Arayal U."/>
            <person name="Lail K."/>
            <person name="Amirebrahimi M."/>
            <person name="Labutti K."/>
            <person name="Lipzen A."/>
            <person name="Riley R."/>
            <person name="Barry K."/>
            <person name="Henrissat B."/>
            <person name="Grigoriev I.V."/>
            <person name="Herr J.R."/>
            <person name="Aime M.C."/>
        </authorList>
    </citation>
    <scope>NUCLEOTIDE SEQUENCE</scope>
    <source>
        <strain evidence="1">MCA 3950</strain>
    </source>
</reference>
<dbReference type="GeneID" id="66101946"/>
<dbReference type="RefSeq" id="XP_043033439.1">
    <property type="nucleotide sequence ID" value="XM_043179652.1"/>
</dbReference>
<accession>A0A9P8ALQ1</accession>